<feature type="domain" description="Peptidase S26" evidence="8">
    <location>
        <begin position="4"/>
        <end position="151"/>
    </location>
</feature>
<dbReference type="PRINTS" id="PR00727">
    <property type="entry name" value="LEADERPTASE"/>
</dbReference>
<evidence type="ECO:0000256" key="6">
    <source>
        <dbReference type="ARBA" id="ARBA00022801"/>
    </source>
</evidence>
<dbReference type="InterPro" id="IPR019758">
    <property type="entry name" value="Pept_S26A_signal_pept_1_CS"/>
</dbReference>
<keyword evidence="5 7" id="KW-0645">Protease</keyword>
<dbReference type="PANTHER" id="PTHR43390">
    <property type="entry name" value="SIGNAL PEPTIDASE I"/>
    <property type="match status" value="1"/>
</dbReference>
<evidence type="ECO:0000256" key="7">
    <source>
        <dbReference type="RuleBase" id="RU362042"/>
    </source>
</evidence>
<name>A0ABN2EWZ7_9ACTN</name>
<dbReference type="Gene3D" id="2.10.109.10">
    <property type="entry name" value="Umud Fragment, subunit A"/>
    <property type="match status" value="1"/>
</dbReference>
<dbReference type="EC" id="3.4.21.89" evidence="4 7"/>
<dbReference type="InterPro" id="IPR036286">
    <property type="entry name" value="LexA/Signal_pep-like_sf"/>
</dbReference>
<dbReference type="InterPro" id="IPR019533">
    <property type="entry name" value="Peptidase_S26"/>
</dbReference>
<keyword evidence="6 7" id="KW-0378">Hydrolase</keyword>
<dbReference type="CDD" id="cd06530">
    <property type="entry name" value="S26_SPase_I"/>
    <property type="match status" value="1"/>
</dbReference>
<evidence type="ECO:0000256" key="2">
    <source>
        <dbReference type="ARBA" id="ARBA00004401"/>
    </source>
</evidence>
<comment type="subcellular location">
    <subcellularLocation>
        <location evidence="2">Cell membrane</location>
        <topology evidence="2">Single-pass type II membrane protein</topology>
    </subcellularLocation>
    <subcellularLocation>
        <location evidence="7">Membrane</location>
        <topology evidence="7">Single-pass type II membrane protein</topology>
    </subcellularLocation>
</comment>
<dbReference type="PROSITE" id="PS00501">
    <property type="entry name" value="SPASE_I_1"/>
    <property type="match status" value="1"/>
</dbReference>
<comment type="similarity">
    <text evidence="3 7">Belongs to the peptidase S26 family.</text>
</comment>
<dbReference type="InterPro" id="IPR000223">
    <property type="entry name" value="Pept_S26A_signal_pept_1"/>
</dbReference>
<dbReference type="NCBIfam" id="TIGR02227">
    <property type="entry name" value="sigpep_I_bact"/>
    <property type="match status" value="1"/>
</dbReference>
<sequence>MLLSIAGLLVVLVVVLLQFGEPMRVSSSSMEPTLKSGDQILIATRAYKSQGPARGDLVVFDGPDGALVKRVAAIAGDEVGIEDGQLVVNARIVPERAVDQSTVDGMYYGPVTVPSGSVFVLGDNRANSVDSRTLGPVPLDALIGQVRIRLWPSPGDL</sequence>
<comment type="caution">
    <text evidence="9">The sequence shown here is derived from an EMBL/GenBank/DDBJ whole genome shotgun (WGS) entry which is preliminary data.</text>
</comment>
<evidence type="ECO:0000313" key="10">
    <source>
        <dbReference type="Proteomes" id="UP001501319"/>
    </source>
</evidence>
<evidence type="ECO:0000256" key="3">
    <source>
        <dbReference type="ARBA" id="ARBA00009370"/>
    </source>
</evidence>
<comment type="catalytic activity">
    <reaction evidence="1 7">
        <text>Cleavage of hydrophobic, N-terminal signal or leader sequences from secreted and periplasmic proteins.</text>
        <dbReference type="EC" id="3.4.21.89"/>
    </reaction>
</comment>
<dbReference type="EMBL" id="BAAANE010000002">
    <property type="protein sequence ID" value="GAA1620419.1"/>
    <property type="molecule type" value="Genomic_DNA"/>
</dbReference>
<dbReference type="Proteomes" id="UP001501319">
    <property type="component" value="Unassembled WGS sequence"/>
</dbReference>
<gene>
    <name evidence="9" type="primary">lepB</name>
    <name evidence="9" type="ORF">GCM10009744_04020</name>
</gene>
<evidence type="ECO:0000259" key="8">
    <source>
        <dbReference type="Pfam" id="PF10502"/>
    </source>
</evidence>
<dbReference type="PROSITE" id="PS00761">
    <property type="entry name" value="SPASE_I_3"/>
    <property type="match status" value="1"/>
</dbReference>
<evidence type="ECO:0000256" key="4">
    <source>
        <dbReference type="ARBA" id="ARBA00013208"/>
    </source>
</evidence>
<evidence type="ECO:0000256" key="5">
    <source>
        <dbReference type="ARBA" id="ARBA00022670"/>
    </source>
</evidence>
<dbReference type="Pfam" id="PF10502">
    <property type="entry name" value="Peptidase_S26"/>
    <property type="match status" value="1"/>
</dbReference>
<evidence type="ECO:0000256" key="1">
    <source>
        <dbReference type="ARBA" id="ARBA00000677"/>
    </source>
</evidence>
<protein>
    <recommendedName>
        <fullName evidence="4 7">Signal peptidase I</fullName>
        <ecNumber evidence="4 7">3.4.21.89</ecNumber>
    </recommendedName>
</protein>
<keyword evidence="10" id="KW-1185">Reference proteome</keyword>
<proteinExistence type="inferred from homology"/>
<dbReference type="PANTHER" id="PTHR43390:SF1">
    <property type="entry name" value="CHLOROPLAST PROCESSING PEPTIDASE"/>
    <property type="match status" value="1"/>
</dbReference>
<dbReference type="InterPro" id="IPR019756">
    <property type="entry name" value="Pept_S26A_signal_pept_1_Ser-AS"/>
</dbReference>
<dbReference type="SUPFAM" id="SSF51306">
    <property type="entry name" value="LexA/Signal peptidase"/>
    <property type="match status" value="1"/>
</dbReference>
<organism evidence="9 10">
    <name type="scientific">Kribbella alba</name>
    <dbReference type="NCBI Taxonomy" id="190197"/>
    <lineage>
        <taxon>Bacteria</taxon>
        <taxon>Bacillati</taxon>
        <taxon>Actinomycetota</taxon>
        <taxon>Actinomycetes</taxon>
        <taxon>Propionibacteriales</taxon>
        <taxon>Kribbellaceae</taxon>
        <taxon>Kribbella</taxon>
    </lineage>
</organism>
<evidence type="ECO:0000313" key="9">
    <source>
        <dbReference type="EMBL" id="GAA1620419.1"/>
    </source>
</evidence>
<reference evidence="9 10" key="1">
    <citation type="journal article" date="2019" name="Int. J. Syst. Evol. Microbiol.">
        <title>The Global Catalogue of Microorganisms (GCM) 10K type strain sequencing project: providing services to taxonomists for standard genome sequencing and annotation.</title>
        <authorList>
            <consortium name="The Broad Institute Genomics Platform"/>
            <consortium name="The Broad Institute Genome Sequencing Center for Infectious Disease"/>
            <person name="Wu L."/>
            <person name="Ma J."/>
        </authorList>
    </citation>
    <scope>NUCLEOTIDE SEQUENCE [LARGE SCALE GENOMIC DNA]</scope>
    <source>
        <strain evidence="9 10">JCM 14306</strain>
    </source>
</reference>
<accession>A0ABN2EWZ7</accession>